<dbReference type="InterPro" id="IPR050464">
    <property type="entry name" value="Zeta_carotene_desat/Oxidored"/>
</dbReference>
<dbReference type="AlphaFoldDB" id="A0A5R9FW68"/>
<dbReference type="PRINTS" id="PR00455">
    <property type="entry name" value="HTHTETR"/>
</dbReference>
<dbReference type="Gene3D" id="3.90.660.50">
    <property type="match status" value="1"/>
</dbReference>
<dbReference type="Pfam" id="PF00440">
    <property type="entry name" value="TetR_N"/>
    <property type="match status" value="1"/>
</dbReference>
<comment type="caution">
    <text evidence="6">The sequence shown here is derived from an EMBL/GenBank/DDBJ whole genome shotgun (WGS) entry which is preliminary data.</text>
</comment>
<dbReference type="InterPro" id="IPR036188">
    <property type="entry name" value="FAD/NAD-bd_sf"/>
</dbReference>
<name>A0A5R9FW68_9BACL</name>
<evidence type="ECO:0000313" key="7">
    <source>
        <dbReference type="Proteomes" id="UP000309676"/>
    </source>
</evidence>
<dbReference type="PANTHER" id="PTHR42923">
    <property type="entry name" value="PROTOPORPHYRINOGEN OXIDASE"/>
    <property type="match status" value="1"/>
</dbReference>
<feature type="DNA-binding region" description="H-T-H motif" evidence="4">
    <location>
        <begin position="33"/>
        <end position="52"/>
    </location>
</feature>
<dbReference type="Gene3D" id="3.50.50.60">
    <property type="entry name" value="FAD/NAD(P)-binding domain"/>
    <property type="match status" value="1"/>
</dbReference>
<dbReference type="Proteomes" id="UP000309676">
    <property type="component" value="Unassembled WGS sequence"/>
</dbReference>
<dbReference type="InterPro" id="IPR009057">
    <property type="entry name" value="Homeodomain-like_sf"/>
</dbReference>
<feature type="domain" description="HTH tetR-type" evidence="5">
    <location>
        <begin position="10"/>
        <end position="70"/>
    </location>
</feature>
<dbReference type="InterPro" id="IPR001647">
    <property type="entry name" value="HTH_TetR"/>
</dbReference>
<proteinExistence type="predicted"/>
<dbReference type="Gene3D" id="1.10.357.10">
    <property type="entry name" value="Tetracycline Repressor, domain 2"/>
    <property type="match status" value="1"/>
</dbReference>
<dbReference type="PROSITE" id="PS01081">
    <property type="entry name" value="HTH_TETR_1"/>
    <property type="match status" value="1"/>
</dbReference>
<dbReference type="RefSeq" id="WP_138198276.1">
    <property type="nucleotide sequence ID" value="NZ_VCIW01000040.1"/>
</dbReference>
<dbReference type="GO" id="GO:0045892">
    <property type="term" value="P:negative regulation of DNA-templated transcription"/>
    <property type="evidence" value="ECO:0007669"/>
    <property type="project" value="UniProtKB-ARBA"/>
</dbReference>
<dbReference type="GO" id="GO:0003677">
    <property type="term" value="F:DNA binding"/>
    <property type="evidence" value="ECO:0007669"/>
    <property type="project" value="UniProtKB-UniRule"/>
</dbReference>
<protein>
    <submittedName>
        <fullName evidence="6">TetR family transcriptional regulator</fullName>
    </submittedName>
</protein>
<dbReference type="OrthoDB" id="269318at2"/>
<evidence type="ECO:0000313" key="6">
    <source>
        <dbReference type="EMBL" id="TLS48322.1"/>
    </source>
</evidence>
<evidence type="ECO:0000256" key="2">
    <source>
        <dbReference type="ARBA" id="ARBA00023125"/>
    </source>
</evidence>
<reference evidence="6 7" key="1">
    <citation type="submission" date="2019-05" db="EMBL/GenBank/DDBJ databases">
        <authorList>
            <person name="Narsing Rao M.P."/>
            <person name="Li W.J."/>
        </authorList>
    </citation>
    <scope>NUCLEOTIDE SEQUENCE [LARGE SCALE GENOMIC DNA]</scope>
    <source>
        <strain evidence="6 7">SYSU_K30003</strain>
    </source>
</reference>
<keyword evidence="7" id="KW-1185">Reference proteome</keyword>
<evidence type="ECO:0000256" key="3">
    <source>
        <dbReference type="ARBA" id="ARBA00023163"/>
    </source>
</evidence>
<dbReference type="PROSITE" id="PS50977">
    <property type="entry name" value="HTH_TETR_2"/>
    <property type="match status" value="1"/>
</dbReference>
<dbReference type="GO" id="GO:0016491">
    <property type="term" value="F:oxidoreductase activity"/>
    <property type="evidence" value="ECO:0007669"/>
    <property type="project" value="InterPro"/>
</dbReference>
<dbReference type="InterPro" id="IPR023772">
    <property type="entry name" value="DNA-bd_HTH_TetR-type_CS"/>
</dbReference>
<dbReference type="SUPFAM" id="SSF51905">
    <property type="entry name" value="FAD/NAD(P)-binding domain"/>
    <property type="match status" value="1"/>
</dbReference>
<dbReference type="EMBL" id="VCIW01000040">
    <property type="protein sequence ID" value="TLS48322.1"/>
    <property type="molecule type" value="Genomic_DNA"/>
</dbReference>
<keyword evidence="3" id="KW-0804">Transcription</keyword>
<keyword evidence="1" id="KW-0805">Transcription regulation</keyword>
<accession>A0A5R9FW68</accession>
<dbReference type="InterPro" id="IPR002937">
    <property type="entry name" value="Amino_oxidase"/>
</dbReference>
<dbReference type="FunFam" id="1.10.10.60:FF:000141">
    <property type="entry name" value="TetR family transcriptional regulator"/>
    <property type="match status" value="1"/>
</dbReference>
<evidence type="ECO:0000256" key="1">
    <source>
        <dbReference type="ARBA" id="ARBA00023015"/>
    </source>
</evidence>
<evidence type="ECO:0000259" key="5">
    <source>
        <dbReference type="PROSITE" id="PS50977"/>
    </source>
</evidence>
<organism evidence="6 7">
    <name type="scientific">Paenibacillus antri</name>
    <dbReference type="NCBI Taxonomy" id="2582848"/>
    <lineage>
        <taxon>Bacteria</taxon>
        <taxon>Bacillati</taxon>
        <taxon>Bacillota</taxon>
        <taxon>Bacilli</taxon>
        <taxon>Bacillales</taxon>
        <taxon>Paenibacillaceae</taxon>
        <taxon>Paenibacillus</taxon>
    </lineage>
</organism>
<evidence type="ECO:0000256" key="4">
    <source>
        <dbReference type="PROSITE-ProRule" id="PRU00335"/>
    </source>
</evidence>
<sequence length="642" mass="72382">MATFMRAATQKKRRRVIDTAVRLFVERGYEQVSVDEIIQTANISKGTFYHYFESKEELLAELTTAQMDIVERWVQTSPAHVVSLEGHINRLFLDLASNYTDMPKVIRSLTAVAMSNDNVRRKHAEQLGALEAAVMKWLPDRRKSELIVTTYFGTLNVWAYQEDASLIAMLQSNLSAAWAGLRAAELPEPLDITTNEKEGYRMKVAIIGGGLAGLTAAAYLSEQPSVEGVLYERSPQLGGRAFTYEKAGFTLNYGAHAVYGIDRHELSNLESELGLSFGSKQVDKRKVVYAKNEKLTPAPLDAMNLMKTDLLPSSQKVRFVAEIAAIIANIHNMKNYRTLGDYLAESDSGEDLKELWEHLVCSNFFIAPSDARNVPGPVIGEYYHNLFLSSRPVNYVLGSWAVITNQLKGKIESSGRWGIKLQEAVEEIRYENRKYKLRSKNGEDEFDRIVFAMPVQQVVKLLRGTPWEPFLADYEGATPTEVMVYDIGLSEVVARPFSYISDMNRKLFISDVSATDHTVVPEGGQLLQGIAYLSDQFESEEHRKKYLDEKTTQMEDMFDMHYPGWREKVAVKRVSKKAMVSSVKNVVSNRLLPVRMEHVPFYFCGDGCEGKGELAERAFSSARAAAKQLIAEARKEELQLVR</sequence>
<dbReference type="Pfam" id="PF01593">
    <property type="entry name" value="Amino_oxidase"/>
    <property type="match status" value="1"/>
</dbReference>
<gene>
    <name evidence="6" type="ORF">FE782_31315</name>
</gene>
<keyword evidence="2 4" id="KW-0238">DNA-binding</keyword>
<dbReference type="SUPFAM" id="SSF46689">
    <property type="entry name" value="Homeodomain-like"/>
    <property type="match status" value="1"/>
</dbReference>